<comment type="caution">
    <text evidence="4">The sequence shown here is derived from an EMBL/GenBank/DDBJ whole genome shotgun (WGS) entry which is preliminary data.</text>
</comment>
<name>A0A133MM32_CLOPF</name>
<dbReference type="Pfam" id="PF20693">
    <property type="entry name" value="YobI-ATPase"/>
    <property type="match status" value="1"/>
</dbReference>
<evidence type="ECO:0000313" key="4">
    <source>
        <dbReference type="EMBL" id="KXA05080.1"/>
    </source>
</evidence>
<dbReference type="RefSeq" id="WP_060796930.1">
    <property type="nucleotide sequence ID" value="NZ_KQ956330.1"/>
</dbReference>
<evidence type="ECO:0000259" key="3">
    <source>
        <dbReference type="Pfam" id="PF20693"/>
    </source>
</evidence>
<keyword evidence="2" id="KW-0812">Transmembrane</keyword>
<evidence type="ECO:0000256" key="1">
    <source>
        <dbReference type="SAM" id="Coils"/>
    </source>
</evidence>
<dbReference type="InterPro" id="IPR027417">
    <property type="entry name" value="P-loop_NTPase"/>
</dbReference>
<evidence type="ECO:0000313" key="5">
    <source>
        <dbReference type="Proteomes" id="UP000070646"/>
    </source>
</evidence>
<feature type="transmembrane region" description="Helical" evidence="2">
    <location>
        <begin position="132"/>
        <end position="152"/>
    </location>
</feature>
<gene>
    <name evidence="4" type="ORF">HMPREF3222_03148</name>
</gene>
<evidence type="ECO:0000256" key="2">
    <source>
        <dbReference type="SAM" id="Phobius"/>
    </source>
</evidence>
<organism evidence="4 5">
    <name type="scientific">Clostridium perfringens</name>
    <dbReference type="NCBI Taxonomy" id="1502"/>
    <lineage>
        <taxon>Bacteria</taxon>
        <taxon>Bacillati</taxon>
        <taxon>Bacillota</taxon>
        <taxon>Clostridia</taxon>
        <taxon>Eubacteriales</taxon>
        <taxon>Clostridiaceae</taxon>
        <taxon>Clostridium</taxon>
    </lineage>
</organism>
<feature type="domain" description="YobI-like P-loop NTPase" evidence="3">
    <location>
        <begin position="2"/>
        <end position="393"/>
    </location>
</feature>
<accession>A0A133MM32</accession>
<keyword evidence="1" id="KW-0175">Coiled coil</keyword>
<proteinExistence type="predicted"/>
<dbReference type="PATRIC" id="fig|1502.174.peg.3175"/>
<dbReference type="Proteomes" id="UP000070646">
    <property type="component" value="Unassembled WGS sequence"/>
</dbReference>
<reference evidence="4 5" key="1">
    <citation type="submission" date="2016-01" db="EMBL/GenBank/DDBJ databases">
        <authorList>
            <person name="Oliw E.H."/>
        </authorList>
    </citation>
    <scope>NUCLEOTIDE SEQUENCE [LARGE SCALE GENOMIC DNA]</scope>
    <source>
        <strain evidence="4 5">MJR7757A</strain>
    </source>
</reference>
<feature type="transmembrane region" description="Helical" evidence="2">
    <location>
        <begin position="95"/>
        <end position="112"/>
    </location>
</feature>
<keyword evidence="2" id="KW-0472">Membrane</keyword>
<sequence>MDLLEKAIRHDDVYNICLSGDYGSGKSSIIESFKLNFPNFRYLNISLANFNDNYLNGDDNSLEKAIVKQLFYKTNHKKIPSSRFTKIRDISIKKTLYYLVILTIILLNLNYWKDILSTKFKELNNILPFGEINFGLLFFLIVISLVASAYILSKIFNKISFAAGIKKENFEVSVQSNAEKSNAEKSNAFDQYIDELIYFFNRNDYDVLFFEDLDRFNKIDIFTKLRDLNRLLNDSEEVFSPKKHKRKIKFVYAIKDSIFVDGKNLSKKDNADFGEIKYENYILDLSVGENRTKFFDYIIPVIPYMDANNSYNDLQKRFNDNNIKIEDEFISDITVFITDKRLLTNTVNEFLLYKDKLKHLKEYEYKYLFSIILYKNIYPIDFLNLTNQEGFLYEIINNKKIYIQRELEKINSKIEEIENKIGDLNNKITQDDDDLLSFILGLLARKGYYSIDNKAFDNISLDDIKNIMNKEENDRISANSYYQYVYDIFTDEIKSKILEKENLIKNNEFSEKNKLTKELLNLKHKRKILLEKTLSDLILDSSINIDFGKNKLIKVLLMKGYINERYTNYISYFREGEINFKELEFIQSVISKTFMPINYELNNIDKIIKRGVTVEINL</sequence>
<protein>
    <recommendedName>
        <fullName evidence="3">YobI-like P-loop NTPase domain-containing protein</fullName>
    </recommendedName>
</protein>
<dbReference type="EMBL" id="LRPU01000208">
    <property type="protein sequence ID" value="KXA05080.1"/>
    <property type="molecule type" value="Genomic_DNA"/>
</dbReference>
<dbReference type="AlphaFoldDB" id="A0A133MM32"/>
<dbReference type="SUPFAM" id="SSF52540">
    <property type="entry name" value="P-loop containing nucleoside triphosphate hydrolases"/>
    <property type="match status" value="1"/>
</dbReference>
<keyword evidence="2" id="KW-1133">Transmembrane helix</keyword>
<feature type="coiled-coil region" evidence="1">
    <location>
        <begin position="400"/>
        <end position="434"/>
    </location>
</feature>
<dbReference type="InterPro" id="IPR048428">
    <property type="entry name" value="YobI-NTPase"/>
</dbReference>